<dbReference type="PROSITE" id="PS50102">
    <property type="entry name" value="RRM"/>
    <property type="match status" value="2"/>
</dbReference>
<dbReference type="GO" id="GO:0003723">
    <property type="term" value="F:RNA binding"/>
    <property type="evidence" value="ECO:0007669"/>
    <property type="project" value="UniProtKB-UniRule"/>
</dbReference>
<protein>
    <recommendedName>
        <fullName evidence="5">RRM domain-containing protein</fullName>
    </recommendedName>
</protein>
<dbReference type="SUPFAM" id="SSF54928">
    <property type="entry name" value="RNA-binding domain, RBD"/>
    <property type="match status" value="2"/>
</dbReference>
<keyword evidence="2" id="KW-0677">Repeat</keyword>
<dbReference type="AlphaFoldDB" id="A0AA36CE81"/>
<dbReference type="PANTHER" id="PTHR15592">
    <property type="entry name" value="MATRIN 3/NUCLEAR PROTEIN 220-RELATED"/>
    <property type="match status" value="1"/>
</dbReference>
<feature type="non-terminal residue" evidence="6">
    <location>
        <position position="602"/>
    </location>
</feature>
<dbReference type="InterPro" id="IPR012677">
    <property type="entry name" value="Nucleotide-bd_a/b_plait_sf"/>
</dbReference>
<evidence type="ECO:0000256" key="3">
    <source>
        <dbReference type="ARBA" id="ARBA00022884"/>
    </source>
</evidence>
<dbReference type="Proteomes" id="UP001177023">
    <property type="component" value="Unassembled WGS sequence"/>
</dbReference>
<keyword evidence="1" id="KW-0597">Phosphoprotein</keyword>
<dbReference type="InterPro" id="IPR035979">
    <property type="entry name" value="RBD_domain_sf"/>
</dbReference>
<reference evidence="6" key="1">
    <citation type="submission" date="2023-06" db="EMBL/GenBank/DDBJ databases">
        <authorList>
            <person name="Delattre M."/>
        </authorList>
    </citation>
    <scope>NUCLEOTIDE SEQUENCE</scope>
    <source>
        <strain evidence="6">AF72</strain>
    </source>
</reference>
<feature type="non-terminal residue" evidence="6">
    <location>
        <position position="1"/>
    </location>
</feature>
<keyword evidence="3 4" id="KW-0694">RNA-binding</keyword>
<organism evidence="6 7">
    <name type="scientific">Mesorhabditis spiculigera</name>
    <dbReference type="NCBI Taxonomy" id="96644"/>
    <lineage>
        <taxon>Eukaryota</taxon>
        <taxon>Metazoa</taxon>
        <taxon>Ecdysozoa</taxon>
        <taxon>Nematoda</taxon>
        <taxon>Chromadorea</taxon>
        <taxon>Rhabditida</taxon>
        <taxon>Rhabditina</taxon>
        <taxon>Rhabditomorpha</taxon>
        <taxon>Rhabditoidea</taxon>
        <taxon>Rhabditidae</taxon>
        <taxon>Mesorhabditinae</taxon>
        <taxon>Mesorhabditis</taxon>
    </lineage>
</organism>
<name>A0AA36CE81_9BILA</name>
<proteinExistence type="predicted"/>
<accession>A0AA36CE81</accession>
<dbReference type="Pfam" id="PF13893">
    <property type="entry name" value="RRM_5"/>
    <property type="match status" value="1"/>
</dbReference>
<dbReference type="Gene3D" id="3.30.70.330">
    <property type="match status" value="4"/>
</dbReference>
<dbReference type="InterPro" id="IPR055204">
    <property type="entry name" value="HNRNPL_RRM"/>
</dbReference>
<dbReference type="CDD" id="cd12424">
    <property type="entry name" value="RRM3_hnRNPL_like"/>
    <property type="match status" value="1"/>
</dbReference>
<dbReference type="GO" id="GO:0006397">
    <property type="term" value="P:mRNA processing"/>
    <property type="evidence" value="ECO:0007669"/>
    <property type="project" value="InterPro"/>
</dbReference>
<evidence type="ECO:0000256" key="1">
    <source>
        <dbReference type="ARBA" id="ARBA00022553"/>
    </source>
</evidence>
<evidence type="ECO:0000313" key="7">
    <source>
        <dbReference type="Proteomes" id="UP001177023"/>
    </source>
</evidence>
<evidence type="ECO:0000313" key="6">
    <source>
        <dbReference type="EMBL" id="CAJ0566525.1"/>
    </source>
</evidence>
<gene>
    <name evidence="6" type="ORF">MSPICULIGERA_LOCUS5124</name>
</gene>
<sequence length="602" mass="67706">FNTFRPDQVFKGSVVKAPYWIYDVEIKGFDAVGEDLVSFHHITPDEMRLFEMLLYRAMFEPAHKRARRDPNVDPMNPQPSAVIHIRNLNFKATEADLLEALQGFGRIAYATVMPNKRMALVEFETLEAATKCVYFAAEKMINIAGYPALFNFSTSPTIQRLGLECEVPNHVIVISISNVQYPITVNVIRDICAPHGDVLKIAIIRKACLQVLVQFDTIESARKAKYALNGADIYSGCCTLKVEFGRPETVKVTRNDETQFDYTRPDLDSNPNTVHFQPTRAPLIGGPMSSQMQPHPGASVHYDNQLPPFGYSDQQYTTPAPRNPGFADNYGRDHLEMPENTAIYHDYNKPPMMGRSLDPRAQNYYSEGDNNRQRTNDAFGGTAVLMIYGINHDSFNCDKLFNILCQYGNVDRIKFMHSKEDTVMVQMGHTFQVISALQFLQGAELFGCKLTLRPSKQWEVVLTGRGFDLPDQTPSFRDFSTSKHQRYTTQALAARNRACSPTKIIHWFNAPVCLDEQGIIDLFQNAGGPVPLSVRVNQARSEKSHSGTAEFATVVEATEALAIANHTPIQAPNFRLPFIVKMAFYAPAIPSNTARDDHFTQQ</sequence>
<dbReference type="SMART" id="SM00360">
    <property type="entry name" value="RRM"/>
    <property type="match status" value="3"/>
</dbReference>
<feature type="domain" description="RRM" evidence="5">
    <location>
        <begin position="81"/>
        <end position="155"/>
    </location>
</feature>
<dbReference type="CDD" id="cd12427">
    <property type="entry name" value="RRM4_hnRNPL_like"/>
    <property type="match status" value="1"/>
</dbReference>
<dbReference type="EMBL" id="CATQJA010001265">
    <property type="protein sequence ID" value="CAJ0566525.1"/>
    <property type="molecule type" value="Genomic_DNA"/>
</dbReference>
<dbReference type="GO" id="GO:0005634">
    <property type="term" value="C:nucleus"/>
    <property type="evidence" value="ECO:0007669"/>
    <property type="project" value="InterPro"/>
</dbReference>
<dbReference type="Pfam" id="PF11835">
    <property type="entry name" value="RRM_8"/>
    <property type="match status" value="1"/>
</dbReference>
<evidence type="ECO:0000259" key="5">
    <source>
        <dbReference type="PROSITE" id="PS50102"/>
    </source>
</evidence>
<dbReference type="NCBIfam" id="TIGR01649">
    <property type="entry name" value="hnRNP-L_PTB"/>
    <property type="match status" value="1"/>
</dbReference>
<dbReference type="Pfam" id="PF22976">
    <property type="entry name" value="RRM_10"/>
    <property type="match status" value="1"/>
</dbReference>
<dbReference type="InterPro" id="IPR021790">
    <property type="entry name" value="PTBP1-like_RRM2"/>
</dbReference>
<evidence type="ECO:0000256" key="2">
    <source>
        <dbReference type="ARBA" id="ARBA00022737"/>
    </source>
</evidence>
<dbReference type="InterPro" id="IPR000504">
    <property type="entry name" value="RRM_dom"/>
</dbReference>
<feature type="domain" description="RRM" evidence="5">
    <location>
        <begin position="172"/>
        <end position="247"/>
    </location>
</feature>
<evidence type="ECO:0000256" key="4">
    <source>
        <dbReference type="PROSITE-ProRule" id="PRU00176"/>
    </source>
</evidence>
<dbReference type="Pfam" id="PF00076">
    <property type="entry name" value="RRM_1"/>
    <property type="match status" value="1"/>
</dbReference>
<dbReference type="InterPro" id="IPR006536">
    <property type="entry name" value="HnRNP-L/PTB"/>
</dbReference>
<keyword evidence="7" id="KW-1185">Reference proteome</keyword>
<comment type="caution">
    <text evidence="6">The sequence shown here is derived from an EMBL/GenBank/DDBJ whole genome shotgun (WGS) entry which is preliminary data.</text>
</comment>